<feature type="domain" description="CRM" evidence="4">
    <location>
        <begin position="2"/>
        <end position="98"/>
    </location>
</feature>
<dbReference type="RefSeq" id="WP_187717828.1">
    <property type="nucleotide sequence ID" value="NZ_JACTAH010000001.1"/>
</dbReference>
<dbReference type="Pfam" id="PF01985">
    <property type="entry name" value="CRS1_YhbY"/>
    <property type="match status" value="1"/>
</dbReference>
<accession>A0ABR9B9S2</accession>
<protein>
    <submittedName>
        <fullName evidence="5">YhbY family RNA-binding protein</fullName>
    </submittedName>
</protein>
<dbReference type="InterPro" id="IPR001890">
    <property type="entry name" value="RNA-binding_CRM"/>
</dbReference>
<evidence type="ECO:0000313" key="6">
    <source>
        <dbReference type="Proteomes" id="UP000603602"/>
    </source>
</evidence>
<dbReference type="SUPFAM" id="SSF75471">
    <property type="entry name" value="YhbY-like"/>
    <property type="match status" value="1"/>
</dbReference>
<evidence type="ECO:0000256" key="3">
    <source>
        <dbReference type="SAM" id="MobiDB-lite"/>
    </source>
</evidence>
<feature type="region of interest" description="Disordered" evidence="3">
    <location>
        <begin position="95"/>
        <end position="115"/>
    </location>
</feature>
<keyword evidence="1 2" id="KW-0694">RNA-binding</keyword>
<proteinExistence type="predicted"/>
<comment type="caution">
    <text evidence="5">The sequence shown here is derived from an EMBL/GenBank/DDBJ whole genome shotgun (WGS) entry which is preliminary data.</text>
</comment>
<dbReference type="EMBL" id="JACYTO010000001">
    <property type="protein sequence ID" value="MBD8503095.1"/>
    <property type="molecule type" value="Genomic_DNA"/>
</dbReference>
<name>A0ABR9B9S2_9RHOO</name>
<evidence type="ECO:0000313" key="5">
    <source>
        <dbReference type="EMBL" id="MBD8503095.1"/>
    </source>
</evidence>
<evidence type="ECO:0000256" key="1">
    <source>
        <dbReference type="ARBA" id="ARBA00022884"/>
    </source>
</evidence>
<feature type="region of interest" description="Disordered" evidence="3">
    <location>
        <begin position="127"/>
        <end position="156"/>
    </location>
</feature>
<dbReference type="InterPro" id="IPR051925">
    <property type="entry name" value="RNA-binding_domain"/>
</dbReference>
<reference evidence="6" key="1">
    <citation type="submission" date="2023-07" db="EMBL/GenBank/DDBJ databases">
        <title>Thauera sp. CAU 1555 isolated from sand of Yaerae Beach.</title>
        <authorList>
            <person name="Kim W."/>
        </authorList>
    </citation>
    <scope>NUCLEOTIDE SEQUENCE [LARGE SCALE GENOMIC DNA]</scope>
    <source>
        <strain evidence="6">CAU 1555</strain>
    </source>
</reference>
<dbReference type="PANTHER" id="PTHR40065">
    <property type="entry name" value="RNA-BINDING PROTEIN YHBY"/>
    <property type="match status" value="1"/>
</dbReference>
<feature type="compositionally biased region" description="Low complexity" evidence="3">
    <location>
        <begin position="96"/>
        <end position="115"/>
    </location>
</feature>
<dbReference type="InterPro" id="IPR035920">
    <property type="entry name" value="YhbY-like_sf"/>
</dbReference>
<evidence type="ECO:0000259" key="4">
    <source>
        <dbReference type="PROSITE" id="PS51295"/>
    </source>
</evidence>
<organism evidence="5 6">
    <name type="scientific">Thauera sedimentorum</name>
    <dbReference type="NCBI Taxonomy" id="2767595"/>
    <lineage>
        <taxon>Bacteria</taxon>
        <taxon>Pseudomonadati</taxon>
        <taxon>Pseudomonadota</taxon>
        <taxon>Betaproteobacteria</taxon>
        <taxon>Rhodocyclales</taxon>
        <taxon>Zoogloeaceae</taxon>
        <taxon>Thauera</taxon>
    </lineage>
</organism>
<dbReference type="SMART" id="SM01103">
    <property type="entry name" value="CRS1_YhbY"/>
    <property type="match status" value="1"/>
</dbReference>
<dbReference type="Proteomes" id="UP000603602">
    <property type="component" value="Unassembled WGS sequence"/>
</dbReference>
<gene>
    <name evidence="5" type="ORF">IFO67_09390</name>
</gene>
<dbReference type="Gene3D" id="3.30.110.60">
    <property type="entry name" value="YhbY-like"/>
    <property type="match status" value="1"/>
</dbReference>
<dbReference type="PANTHER" id="PTHR40065:SF3">
    <property type="entry name" value="RNA-BINDING PROTEIN YHBY"/>
    <property type="match status" value="1"/>
</dbReference>
<keyword evidence="6" id="KW-1185">Reference proteome</keyword>
<evidence type="ECO:0000256" key="2">
    <source>
        <dbReference type="PROSITE-ProRule" id="PRU00626"/>
    </source>
</evidence>
<sequence>MSELTPAQRRDLRARAHHLSPVASVASNGLSPAVLAEIERALQAHELIKVRVYGTERDERDALMKELCTALGAAPVQHIGNILIVWRERREEERAAAAPAAKTGRAARPSTAKSAAGFAAAARRAALTQAAQAKNRKTRGAPGGRYKPAAPSTRKK</sequence>
<dbReference type="PROSITE" id="PS51295">
    <property type="entry name" value="CRM"/>
    <property type="match status" value="1"/>
</dbReference>